<name>A0A401SW09_CHIPU</name>
<dbReference type="AlphaFoldDB" id="A0A401SW09"/>
<sequence>MARACALLRRPRAGRTPLLLQATGKRFLCTFEGQFAQELQPDTGRMSHPDLTPIRPASGNLNVAGF</sequence>
<accession>A0A401SW09</accession>
<reference evidence="2 3" key="1">
    <citation type="journal article" date="2018" name="Nat. Ecol. Evol.">
        <title>Shark genomes provide insights into elasmobranch evolution and the origin of vertebrates.</title>
        <authorList>
            <person name="Hara Y"/>
            <person name="Yamaguchi K"/>
            <person name="Onimaru K"/>
            <person name="Kadota M"/>
            <person name="Koyanagi M"/>
            <person name="Keeley SD"/>
            <person name="Tatsumi K"/>
            <person name="Tanaka K"/>
            <person name="Motone F"/>
            <person name="Kageyama Y"/>
            <person name="Nozu R"/>
            <person name="Adachi N"/>
            <person name="Nishimura O"/>
            <person name="Nakagawa R"/>
            <person name="Tanegashima C"/>
            <person name="Kiyatake I"/>
            <person name="Matsumoto R"/>
            <person name="Murakumo K"/>
            <person name="Nishida K"/>
            <person name="Terakita A"/>
            <person name="Kuratani S"/>
            <person name="Sato K"/>
            <person name="Hyodo S Kuraku.S."/>
        </authorList>
    </citation>
    <scope>NUCLEOTIDE SEQUENCE [LARGE SCALE GENOMIC DNA]</scope>
</reference>
<dbReference type="EMBL" id="BEZZ01000610">
    <property type="protein sequence ID" value="GCC34571.1"/>
    <property type="molecule type" value="Genomic_DNA"/>
</dbReference>
<proteinExistence type="predicted"/>
<organism evidence="2 3">
    <name type="scientific">Chiloscyllium punctatum</name>
    <name type="common">Brownbanded bambooshark</name>
    <name type="synonym">Hemiscyllium punctatum</name>
    <dbReference type="NCBI Taxonomy" id="137246"/>
    <lineage>
        <taxon>Eukaryota</taxon>
        <taxon>Metazoa</taxon>
        <taxon>Chordata</taxon>
        <taxon>Craniata</taxon>
        <taxon>Vertebrata</taxon>
        <taxon>Chondrichthyes</taxon>
        <taxon>Elasmobranchii</taxon>
        <taxon>Galeomorphii</taxon>
        <taxon>Galeoidea</taxon>
        <taxon>Orectolobiformes</taxon>
        <taxon>Hemiscylliidae</taxon>
        <taxon>Chiloscyllium</taxon>
    </lineage>
</organism>
<evidence type="ECO:0000313" key="3">
    <source>
        <dbReference type="Proteomes" id="UP000287033"/>
    </source>
</evidence>
<protein>
    <submittedName>
        <fullName evidence="2">Uncharacterized protein</fullName>
    </submittedName>
</protein>
<keyword evidence="3" id="KW-1185">Reference proteome</keyword>
<feature type="region of interest" description="Disordered" evidence="1">
    <location>
        <begin position="41"/>
        <end position="66"/>
    </location>
</feature>
<comment type="caution">
    <text evidence="2">The sequence shown here is derived from an EMBL/GenBank/DDBJ whole genome shotgun (WGS) entry which is preliminary data.</text>
</comment>
<dbReference type="Proteomes" id="UP000287033">
    <property type="component" value="Unassembled WGS sequence"/>
</dbReference>
<evidence type="ECO:0000256" key="1">
    <source>
        <dbReference type="SAM" id="MobiDB-lite"/>
    </source>
</evidence>
<evidence type="ECO:0000313" key="2">
    <source>
        <dbReference type="EMBL" id="GCC34571.1"/>
    </source>
</evidence>
<gene>
    <name evidence="2" type="ORF">chiPu_0013046</name>
</gene>